<sequence length="158" mass="16747">MKREGRQHGVVRTCPVIVLPPSDSLLNPRPPRPKHIYSSCTAPAAGPFARVSSKPTNHSKFTGKCGRAQCPDCQKVGSAASAGKAKGNKKAAAGKGTLKQRTADAAADNKSIAWRVDAAPNNNYRSRHDDDVPGFSATGILGYLAGLDYTDDLDDDEE</sequence>
<evidence type="ECO:0000313" key="3">
    <source>
        <dbReference type="Proteomes" id="UP000595140"/>
    </source>
</evidence>
<dbReference type="PANTHER" id="PTHR34278">
    <property type="entry name" value="PROTEIN THI031, PUTATIVE-RELATED"/>
    <property type="match status" value="1"/>
</dbReference>
<reference evidence="2 3" key="1">
    <citation type="submission" date="2018-04" db="EMBL/GenBank/DDBJ databases">
        <authorList>
            <person name="Vogel A."/>
        </authorList>
    </citation>
    <scope>NUCLEOTIDE SEQUENCE [LARGE SCALE GENOMIC DNA]</scope>
</reference>
<dbReference type="AlphaFoldDB" id="A0A484LAI3"/>
<dbReference type="OrthoDB" id="663108at2759"/>
<dbReference type="Proteomes" id="UP000595140">
    <property type="component" value="Unassembled WGS sequence"/>
</dbReference>
<gene>
    <name evidence="2" type="ORF">CCAM_LOCUS15291</name>
</gene>
<protein>
    <submittedName>
        <fullName evidence="2">Uncharacterized protein</fullName>
    </submittedName>
</protein>
<proteinExistence type="predicted"/>
<dbReference type="EMBL" id="OOIL02001215">
    <property type="protein sequence ID" value="VFQ73515.1"/>
    <property type="molecule type" value="Genomic_DNA"/>
</dbReference>
<evidence type="ECO:0000256" key="1">
    <source>
        <dbReference type="SAM" id="MobiDB-lite"/>
    </source>
</evidence>
<feature type="region of interest" description="Disordered" evidence="1">
    <location>
        <begin position="78"/>
        <end position="107"/>
    </location>
</feature>
<keyword evidence="3" id="KW-1185">Reference proteome</keyword>
<feature type="compositionally biased region" description="Low complexity" evidence="1">
    <location>
        <begin position="78"/>
        <end position="96"/>
    </location>
</feature>
<dbReference type="PANTHER" id="PTHR34278:SF1">
    <property type="entry name" value="PROTEIN THI031, PUTATIVE-RELATED"/>
    <property type="match status" value="1"/>
</dbReference>
<organism evidence="2 3">
    <name type="scientific">Cuscuta campestris</name>
    <dbReference type="NCBI Taxonomy" id="132261"/>
    <lineage>
        <taxon>Eukaryota</taxon>
        <taxon>Viridiplantae</taxon>
        <taxon>Streptophyta</taxon>
        <taxon>Embryophyta</taxon>
        <taxon>Tracheophyta</taxon>
        <taxon>Spermatophyta</taxon>
        <taxon>Magnoliopsida</taxon>
        <taxon>eudicotyledons</taxon>
        <taxon>Gunneridae</taxon>
        <taxon>Pentapetalae</taxon>
        <taxon>asterids</taxon>
        <taxon>lamiids</taxon>
        <taxon>Solanales</taxon>
        <taxon>Convolvulaceae</taxon>
        <taxon>Cuscuteae</taxon>
        <taxon>Cuscuta</taxon>
        <taxon>Cuscuta subgen. Grammica</taxon>
        <taxon>Cuscuta sect. Cleistogrammica</taxon>
    </lineage>
</organism>
<evidence type="ECO:0000313" key="2">
    <source>
        <dbReference type="EMBL" id="VFQ73515.1"/>
    </source>
</evidence>
<name>A0A484LAI3_9ASTE</name>
<accession>A0A484LAI3</accession>